<feature type="compositionally biased region" description="Gly residues" evidence="1">
    <location>
        <begin position="68"/>
        <end position="82"/>
    </location>
</feature>
<feature type="non-terminal residue" evidence="2">
    <location>
        <position position="1"/>
    </location>
</feature>
<name>A0ABN9SW65_9DINO</name>
<evidence type="ECO:0000256" key="1">
    <source>
        <dbReference type="SAM" id="MobiDB-lite"/>
    </source>
</evidence>
<dbReference type="EMBL" id="CAUYUJ010013736">
    <property type="protein sequence ID" value="CAK0836667.1"/>
    <property type="molecule type" value="Genomic_DNA"/>
</dbReference>
<proteinExistence type="predicted"/>
<comment type="caution">
    <text evidence="2">The sequence shown here is derived from an EMBL/GenBank/DDBJ whole genome shotgun (WGS) entry which is preliminary data.</text>
</comment>
<evidence type="ECO:0000313" key="3">
    <source>
        <dbReference type="Proteomes" id="UP001189429"/>
    </source>
</evidence>
<feature type="region of interest" description="Disordered" evidence="1">
    <location>
        <begin position="1"/>
        <end position="103"/>
    </location>
</feature>
<gene>
    <name evidence="2" type="ORF">PCOR1329_LOCUS33097</name>
</gene>
<organism evidence="2 3">
    <name type="scientific">Prorocentrum cordatum</name>
    <dbReference type="NCBI Taxonomy" id="2364126"/>
    <lineage>
        <taxon>Eukaryota</taxon>
        <taxon>Sar</taxon>
        <taxon>Alveolata</taxon>
        <taxon>Dinophyceae</taxon>
        <taxon>Prorocentrales</taxon>
        <taxon>Prorocentraceae</taxon>
        <taxon>Prorocentrum</taxon>
    </lineage>
</organism>
<feature type="compositionally biased region" description="Basic and acidic residues" evidence="1">
    <location>
        <begin position="9"/>
        <end position="18"/>
    </location>
</feature>
<sequence length="103" mass="11312">PSPKIAKSLRRELGRDGRVSGTASHGAVCWCPLRPAARRRRPRGRPPRGGRVAGVRRRPRLRQPREPVGGGRGRRGSGGWRCGSGRERSSGALALLRQRRHAL</sequence>
<protein>
    <submittedName>
        <fullName evidence="2">Uncharacterized protein</fullName>
    </submittedName>
</protein>
<evidence type="ECO:0000313" key="2">
    <source>
        <dbReference type="EMBL" id="CAK0836667.1"/>
    </source>
</evidence>
<keyword evidence="3" id="KW-1185">Reference proteome</keyword>
<accession>A0ABN9SW65</accession>
<feature type="compositionally biased region" description="Basic residues" evidence="1">
    <location>
        <begin position="36"/>
        <end position="62"/>
    </location>
</feature>
<feature type="non-terminal residue" evidence="2">
    <location>
        <position position="103"/>
    </location>
</feature>
<dbReference type="Proteomes" id="UP001189429">
    <property type="component" value="Unassembled WGS sequence"/>
</dbReference>
<reference evidence="2" key="1">
    <citation type="submission" date="2023-10" db="EMBL/GenBank/DDBJ databases">
        <authorList>
            <person name="Chen Y."/>
            <person name="Shah S."/>
            <person name="Dougan E. K."/>
            <person name="Thang M."/>
            <person name="Chan C."/>
        </authorList>
    </citation>
    <scope>NUCLEOTIDE SEQUENCE [LARGE SCALE GENOMIC DNA]</scope>
</reference>